<accession>A0A6G1FRM8</accession>
<dbReference type="PANTHER" id="PTHR37534:SF10">
    <property type="entry name" value="ZN(II)2CYS6 TRANSCRIPTION FACTOR (EUROFUNG)"/>
    <property type="match status" value="1"/>
</dbReference>
<keyword evidence="6" id="KW-1185">Reference proteome</keyword>
<dbReference type="SMART" id="SM00066">
    <property type="entry name" value="GAL4"/>
    <property type="match status" value="1"/>
</dbReference>
<dbReference type="Pfam" id="PF00172">
    <property type="entry name" value="Zn_clus"/>
    <property type="match status" value="1"/>
</dbReference>
<dbReference type="InterPro" id="IPR021858">
    <property type="entry name" value="Fun_TF"/>
</dbReference>
<dbReference type="GO" id="GO:0005634">
    <property type="term" value="C:nucleus"/>
    <property type="evidence" value="ECO:0007669"/>
    <property type="project" value="UniProtKB-SubCell"/>
</dbReference>
<organism evidence="5">
    <name type="scientific">Eremomyces bilateralis CBS 781.70</name>
    <dbReference type="NCBI Taxonomy" id="1392243"/>
    <lineage>
        <taxon>Eukaryota</taxon>
        <taxon>Fungi</taxon>
        <taxon>Dikarya</taxon>
        <taxon>Ascomycota</taxon>
        <taxon>Pezizomycotina</taxon>
        <taxon>Dothideomycetes</taxon>
        <taxon>Dothideomycetes incertae sedis</taxon>
        <taxon>Eremomycetales</taxon>
        <taxon>Eremomycetaceae</taxon>
        <taxon>Eremomyces</taxon>
    </lineage>
</organism>
<proteinExistence type="predicted"/>
<reference evidence="7" key="3">
    <citation type="submission" date="2025-04" db="UniProtKB">
        <authorList>
            <consortium name="RefSeq"/>
        </authorList>
    </citation>
    <scope>IDENTIFICATION</scope>
    <source>
        <strain evidence="7">CBS 781.70</strain>
    </source>
</reference>
<feature type="compositionally biased region" description="Acidic residues" evidence="3">
    <location>
        <begin position="141"/>
        <end position="150"/>
    </location>
</feature>
<dbReference type="Gene3D" id="4.10.240.10">
    <property type="entry name" value="Zn(2)-C6 fungal-type DNA-binding domain"/>
    <property type="match status" value="1"/>
</dbReference>
<dbReference type="GO" id="GO:0045944">
    <property type="term" value="P:positive regulation of transcription by RNA polymerase II"/>
    <property type="evidence" value="ECO:0007669"/>
    <property type="project" value="TreeGrafter"/>
</dbReference>
<dbReference type="PROSITE" id="PS50048">
    <property type="entry name" value="ZN2_CY6_FUNGAL_2"/>
    <property type="match status" value="1"/>
</dbReference>
<dbReference type="GO" id="GO:0008270">
    <property type="term" value="F:zinc ion binding"/>
    <property type="evidence" value="ECO:0007669"/>
    <property type="project" value="InterPro"/>
</dbReference>
<evidence type="ECO:0000313" key="6">
    <source>
        <dbReference type="Proteomes" id="UP000504638"/>
    </source>
</evidence>
<dbReference type="RefSeq" id="XP_033530064.1">
    <property type="nucleotide sequence ID" value="XM_033674496.1"/>
</dbReference>
<dbReference type="GeneID" id="54415066"/>
<feature type="compositionally biased region" description="Polar residues" evidence="3">
    <location>
        <begin position="186"/>
        <end position="208"/>
    </location>
</feature>
<dbReference type="InterPro" id="IPR001138">
    <property type="entry name" value="Zn2Cys6_DnaBD"/>
</dbReference>
<dbReference type="Pfam" id="PF11951">
    <property type="entry name" value="Fungal_trans_2"/>
    <property type="match status" value="1"/>
</dbReference>
<feature type="region of interest" description="Disordered" evidence="3">
    <location>
        <begin position="110"/>
        <end position="171"/>
    </location>
</feature>
<dbReference type="EMBL" id="ML975184">
    <property type="protein sequence ID" value="KAF1808433.1"/>
    <property type="molecule type" value="Genomic_DNA"/>
</dbReference>
<dbReference type="OrthoDB" id="5278208at2759"/>
<dbReference type="InterPro" id="IPR036864">
    <property type="entry name" value="Zn2-C6_fun-type_DNA-bd_sf"/>
</dbReference>
<evidence type="ECO:0000313" key="7">
    <source>
        <dbReference type="RefSeq" id="XP_033530064.1"/>
    </source>
</evidence>
<evidence type="ECO:0000256" key="1">
    <source>
        <dbReference type="ARBA" id="ARBA00004123"/>
    </source>
</evidence>
<dbReference type="AlphaFoldDB" id="A0A6G1FRM8"/>
<name>A0A6G1FRM8_9PEZI</name>
<comment type="subcellular location">
    <subcellularLocation>
        <location evidence="1">Nucleus</location>
    </subcellularLocation>
</comment>
<dbReference type="PANTHER" id="PTHR37534">
    <property type="entry name" value="TRANSCRIPTIONAL ACTIVATOR PROTEIN UGA3"/>
    <property type="match status" value="1"/>
</dbReference>
<reference evidence="7" key="2">
    <citation type="submission" date="2020-04" db="EMBL/GenBank/DDBJ databases">
        <authorList>
            <consortium name="NCBI Genome Project"/>
        </authorList>
    </citation>
    <scope>NUCLEOTIDE SEQUENCE</scope>
    <source>
        <strain evidence="7">CBS 781.70</strain>
    </source>
</reference>
<feature type="region of interest" description="Disordered" evidence="3">
    <location>
        <begin position="56"/>
        <end position="75"/>
    </location>
</feature>
<dbReference type="Proteomes" id="UP000504638">
    <property type="component" value="Unplaced"/>
</dbReference>
<evidence type="ECO:0000256" key="2">
    <source>
        <dbReference type="ARBA" id="ARBA00023242"/>
    </source>
</evidence>
<reference evidence="5 7" key="1">
    <citation type="submission" date="2020-01" db="EMBL/GenBank/DDBJ databases">
        <authorList>
            <consortium name="DOE Joint Genome Institute"/>
            <person name="Haridas S."/>
            <person name="Albert R."/>
            <person name="Binder M."/>
            <person name="Bloem J."/>
            <person name="Labutti K."/>
            <person name="Salamov A."/>
            <person name="Andreopoulos B."/>
            <person name="Baker S.E."/>
            <person name="Barry K."/>
            <person name="Bills G."/>
            <person name="Bluhm B.H."/>
            <person name="Cannon C."/>
            <person name="Castanera R."/>
            <person name="Culley D.E."/>
            <person name="Daum C."/>
            <person name="Ezra D."/>
            <person name="Gonzalez J.B."/>
            <person name="Henrissat B."/>
            <person name="Kuo A."/>
            <person name="Liang C."/>
            <person name="Lipzen A."/>
            <person name="Lutzoni F."/>
            <person name="Magnuson J."/>
            <person name="Mondo S."/>
            <person name="Nolan M."/>
            <person name="Ohm R."/>
            <person name="Pangilinan J."/>
            <person name="Park H.-J."/>
            <person name="Ramirez L."/>
            <person name="Alfaro M."/>
            <person name="Sun H."/>
            <person name="Tritt A."/>
            <person name="Yoshinaga Y."/>
            <person name="Zwiers L.-H."/>
            <person name="Turgeon B.G."/>
            <person name="Goodwin S.B."/>
            <person name="Spatafora J.W."/>
            <person name="Crous P.W."/>
            <person name="Grigoriev I.V."/>
        </authorList>
    </citation>
    <scope>NUCLEOTIDE SEQUENCE</scope>
    <source>
        <strain evidence="5 7">CBS 781.70</strain>
    </source>
</reference>
<feature type="region of interest" description="Disordered" evidence="3">
    <location>
        <begin position="184"/>
        <end position="216"/>
    </location>
</feature>
<sequence>MAGHYPYPHGAPSYHMNSGRPVYQQESFIPGLQPYPTVSSRHRSYVEFEDGARGLYAPQNSGRSRRRVGAGGEHVKHRRTRSGCFTCRHRRVKCDEIHPVCDRCRKGNRECKWPEASSSSKFRRGSRSKVSSEKESGSSGEDAEHEEVDVEGLPTIKDEDDGAEESSRTLADSGDVWALPEILRDGSNTPSLTHDKSPTPSTEGSTMASSKSPLKRASLSSSSISLSERWTQLPEDMQFFLDYHQKNINFNHYAFLFDATFLKTKYLEIALHHPPLMNAVAGFAAYHHTVSEGEGRVEDFLCYYNRSVTLLRQSLEQSTRHSNATLLTILQLASTEEFLGDWVNLMGHQRAAFEIITELYTPETIMQTDTLRVIITWYIRFDLFAGLLSGNGSCLNTEWFDAYYNYYLQQMRDHPGDLKCLFEERFAFQKLLGAHMAIAFARKKNGTISDKEFDRITDDLNEKINNWDANLDPFLTDKTKMINDFSGAPPRDPSEIFDPYEPGYLHSGEFFPINFLRISMWSVQLVFARHIAEIHQKPLPPGIHQIALDTCKMFLAMQRCPQSPPGTVLGIQASFAVAVVVIQREPYVSWILRKMAEVEAMGYSYPVMLRFQLTESLGIDVRHWWLPNNEGFPPIMQAVRQFVTERTATPRSPAAEDLHSLKGIFKSLSLHEDGQHSTGGAEPKIAGNSTLYGESQHFAHDYGSQYSR</sequence>
<dbReference type="SUPFAM" id="SSF57701">
    <property type="entry name" value="Zn2/Cys6 DNA-binding domain"/>
    <property type="match status" value="1"/>
</dbReference>
<evidence type="ECO:0000256" key="3">
    <source>
        <dbReference type="SAM" id="MobiDB-lite"/>
    </source>
</evidence>
<dbReference type="GO" id="GO:0000981">
    <property type="term" value="F:DNA-binding transcription factor activity, RNA polymerase II-specific"/>
    <property type="evidence" value="ECO:0007669"/>
    <property type="project" value="InterPro"/>
</dbReference>
<evidence type="ECO:0000259" key="4">
    <source>
        <dbReference type="PROSITE" id="PS50048"/>
    </source>
</evidence>
<keyword evidence="2" id="KW-0539">Nucleus</keyword>
<protein>
    <recommendedName>
        <fullName evidence="4">Zn(2)-C6 fungal-type domain-containing protein</fullName>
    </recommendedName>
</protein>
<dbReference type="CDD" id="cd00067">
    <property type="entry name" value="GAL4"/>
    <property type="match status" value="1"/>
</dbReference>
<feature type="domain" description="Zn(2)-C6 fungal-type" evidence="4">
    <location>
        <begin position="83"/>
        <end position="113"/>
    </location>
</feature>
<dbReference type="PROSITE" id="PS00463">
    <property type="entry name" value="ZN2_CY6_FUNGAL_1"/>
    <property type="match status" value="1"/>
</dbReference>
<evidence type="ECO:0000313" key="5">
    <source>
        <dbReference type="EMBL" id="KAF1808433.1"/>
    </source>
</evidence>
<dbReference type="GO" id="GO:0000976">
    <property type="term" value="F:transcription cis-regulatory region binding"/>
    <property type="evidence" value="ECO:0007669"/>
    <property type="project" value="TreeGrafter"/>
</dbReference>
<gene>
    <name evidence="5 7" type="ORF">P152DRAFT_222206</name>
</gene>